<dbReference type="InterPro" id="IPR001245">
    <property type="entry name" value="Ser-Thr/Tyr_kinase_cat_dom"/>
</dbReference>
<keyword evidence="2" id="KW-0808">Transferase</keyword>
<comment type="caution">
    <text evidence="23">The sequence shown here is derived from an EMBL/GenBank/DDBJ whole genome shotgun (WGS) entry which is preliminary data.</text>
</comment>
<feature type="binding site" evidence="16 18">
    <location>
        <position position="922"/>
    </location>
    <ligand>
        <name>ATP</name>
        <dbReference type="ChEBI" id="CHEBI:30616"/>
    </ligand>
</feature>
<keyword evidence="4 16" id="KW-0547">Nucleotide-binding</keyword>
<evidence type="ECO:0000256" key="11">
    <source>
        <dbReference type="ARBA" id="ARBA00023170"/>
    </source>
</evidence>
<evidence type="ECO:0000256" key="8">
    <source>
        <dbReference type="ARBA" id="ARBA00023136"/>
    </source>
</evidence>
<feature type="region of interest" description="Disordered" evidence="19">
    <location>
        <begin position="1428"/>
        <end position="1448"/>
    </location>
</feature>
<dbReference type="PROSITE" id="PS00109">
    <property type="entry name" value="PROTEIN_KINASE_TYR"/>
    <property type="match status" value="1"/>
</dbReference>
<dbReference type="InterPro" id="IPR050122">
    <property type="entry name" value="RTK"/>
</dbReference>
<dbReference type="PIRSF" id="PIRSF000615">
    <property type="entry name" value="TyrPK_CSF1-R"/>
    <property type="match status" value="1"/>
</dbReference>
<evidence type="ECO:0000313" key="24">
    <source>
        <dbReference type="Proteomes" id="UP001286313"/>
    </source>
</evidence>
<dbReference type="InterPro" id="IPR000719">
    <property type="entry name" value="Prot_kinase_dom"/>
</dbReference>
<dbReference type="InterPro" id="IPR003599">
    <property type="entry name" value="Ig_sub"/>
</dbReference>
<evidence type="ECO:0000256" key="7">
    <source>
        <dbReference type="ARBA" id="ARBA00022989"/>
    </source>
</evidence>
<dbReference type="EMBL" id="JAWQEG010004358">
    <property type="protein sequence ID" value="KAK3861992.1"/>
    <property type="molecule type" value="Genomic_DNA"/>
</dbReference>
<evidence type="ECO:0000256" key="13">
    <source>
        <dbReference type="ARBA" id="ARBA00023319"/>
    </source>
</evidence>
<comment type="subcellular location">
    <subcellularLocation>
        <location evidence="1">Membrane</location>
        <topology evidence="1">Single-pass membrane protein</topology>
    </subcellularLocation>
</comment>
<dbReference type="GO" id="GO:0046872">
    <property type="term" value="F:metal ion binding"/>
    <property type="evidence" value="ECO:0007669"/>
    <property type="project" value="UniProtKB-KW"/>
</dbReference>
<feature type="domain" description="Protein kinase" evidence="21">
    <location>
        <begin position="888"/>
        <end position="1288"/>
    </location>
</feature>
<accession>A0AAE1EV93</accession>
<dbReference type="InterPro" id="IPR003598">
    <property type="entry name" value="Ig_sub2"/>
</dbReference>
<evidence type="ECO:0000256" key="19">
    <source>
        <dbReference type="SAM" id="MobiDB-lite"/>
    </source>
</evidence>
<evidence type="ECO:0000256" key="3">
    <source>
        <dbReference type="ARBA" id="ARBA00022692"/>
    </source>
</evidence>
<dbReference type="Proteomes" id="UP001286313">
    <property type="component" value="Unassembled WGS sequence"/>
</dbReference>
<organism evidence="23 24">
    <name type="scientific">Petrolisthes cinctipes</name>
    <name type="common">Flat porcelain crab</name>
    <dbReference type="NCBI Taxonomy" id="88211"/>
    <lineage>
        <taxon>Eukaryota</taxon>
        <taxon>Metazoa</taxon>
        <taxon>Ecdysozoa</taxon>
        <taxon>Arthropoda</taxon>
        <taxon>Crustacea</taxon>
        <taxon>Multicrustacea</taxon>
        <taxon>Malacostraca</taxon>
        <taxon>Eumalacostraca</taxon>
        <taxon>Eucarida</taxon>
        <taxon>Decapoda</taxon>
        <taxon>Pleocyemata</taxon>
        <taxon>Anomura</taxon>
        <taxon>Galatheoidea</taxon>
        <taxon>Porcellanidae</taxon>
        <taxon>Petrolisthes</taxon>
    </lineage>
</organism>
<dbReference type="GO" id="GO:0007169">
    <property type="term" value="P:cell surface receptor protein tyrosine kinase signaling pathway"/>
    <property type="evidence" value="ECO:0007669"/>
    <property type="project" value="TreeGrafter"/>
</dbReference>
<feature type="domain" description="Ig-like" evidence="22">
    <location>
        <begin position="227"/>
        <end position="323"/>
    </location>
</feature>
<evidence type="ECO:0000256" key="9">
    <source>
        <dbReference type="ARBA" id="ARBA00023137"/>
    </source>
</evidence>
<feature type="compositionally biased region" description="Polar residues" evidence="19">
    <location>
        <begin position="1439"/>
        <end position="1448"/>
    </location>
</feature>
<dbReference type="GO" id="GO:0005886">
    <property type="term" value="C:plasma membrane"/>
    <property type="evidence" value="ECO:0007669"/>
    <property type="project" value="TreeGrafter"/>
</dbReference>
<dbReference type="Gene3D" id="3.30.200.20">
    <property type="entry name" value="Phosphorylase Kinase, domain 1"/>
    <property type="match status" value="1"/>
</dbReference>
<evidence type="ECO:0000256" key="1">
    <source>
        <dbReference type="ARBA" id="ARBA00004167"/>
    </source>
</evidence>
<dbReference type="InterPro" id="IPR017441">
    <property type="entry name" value="Protein_kinase_ATP_BS"/>
</dbReference>
<evidence type="ECO:0000256" key="20">
    <source>
        <dbReference type="SAM" id="Phobius"/>
    </source>
</evidence>
<feature type="domain" description="Ig-like" evidence="22">
    <location>
        <begin position="704"/>
        <end position="805"/>
    </location>
</feature>
<evidence type="ECO:0000256" key="10">
    <source>
        <dbReference type="ARBA" id="ARBA00023157"/>
    </source>
</evidence>
<evidence type="ECO:0000313" key="23">
    <source>
        <dbReference type="EMBL" id="KAK3861992.1"/>
    </source>
</evidence>
<keyword evidence="17" id="KW-0460">Magnesium</keyword>
<dbReference type="PROSITE" id="PS50011">
    <property type="entry name" value="PROTEIN_KINASE_DOM"/>
    <property type="match status" value="1"/>
</dbReference>
<keyword evidence="17" id="KW-0479">Metal-binding</keyword>
<dbReference type="SMART" id="SM00409">
    <property type="entry name" value="IG"/>
    <property type="match status" value="5"/>
</dbReference>
<keyword evidence="13" id="KW-0393">Immunoglobulin domain</keyword>
<evidence type="ECO:0000256" key="14">
    <source>
        <dbReference type="ARBA" id="ARBA00051243"/>
    </source>
</evidence>
<evidence type="ECO:0000256" key="18">
    <source>
        <dbReference type="PROSITE-ProRule" id="PRU10141"/>
    </source>
</evidence>
<keyword evidence="8 20" id="KW-0472">Membrane</keyword>
<keyword evidence="5" id="KW-0418">Kinase</keyword>
<feature type="active site" description="Proton acceptor" evidence="15">
    <location>
        <position position="1143"/>
    </location>
</feature>
<feature type="domain" description="Ig-like" evidence="22">
    <location>
        <begin position="476"/>
        <end position="578"/>
    </location>
</feature>
<dbReference type="InterPro" id="IPR007110">
    <property type="entry name" value="Ig-like_dom"/>
</dbReference>
<evidence type="ECO:0000259" key="21">
    <source>
        <dbReference type="PROSITE" id="PS50011"/>
    </source>
</evidence>
<dbReference type="PANTHER" id="PTHR24416:SF600">
    <property type="entry name" value="PDGF- AND VEGF-RECEPTOR RELATED, ISOFORM J"/>
    <property type="match status" value="1"/>
</dbReference>
<dbReference type="FunFam" id="1.10.510.10:FF:000554">
    <property type="entry name" value="Predicted protein"/>
    <property type="match status" value="1"/>
</dbReference>
<dbReference type="InterPro" id="IPR036179">
    <property type="entry name" value="Ig-like_dom_sf"/>
</dbReference>
<dbReference type="Gene3D" id="2.60.40.10">
    <property type="entry name" value="Immunoglobulins"/>
    <property type="match status" value="4"/>
</dbReference>
<dbReference type="SUPFAM" id="SSF56112">
    <property type="entry name" value="Protein kinase-like (PK-like)"/>
    <property type="match status" value="1"/>
</dbReference>
<dbReference type="SMART" id="SM00408">
    <property type="entry name" value="IGc2"/>
    <property type="match status" value="3"/>
</dbReference>
<evidence type="ECO:0000256" key="4">
    <source>
        <dbReference type="ARBA" id="ARBA00022741"/>
    </source>
</evidence>
<feature type="binding site" evidence="16">
    <location>
        <position position="1147"/>
    </location>
    <ligand>
        <name>ATP</name>
        <dbReference type="ChEBI" id="CHEBI:30616"/>
    </ligand>
</feature>
<evidence type="ECO:0000256" key="16">
    <source>
        <dbReference type="PIRSR" id="PIRSR000615-2"/>
    </source>
</evidence>
<dbReference type="SUPFAM" id="SSF48726">
    <property type="entry name" value="Immunoglobulin"/>
    <property type="match status" value="3"/>
</dbReference>
<gene>
    <name evidence="23" type="ORF">Pcinc_032098</name>
</gene>
<dbReference type="InterPro" id="IPR011009">
    <property type="entry name" value="Kinase-like_dom_sf"/>
</dbReference>
<evidence type="ECO:0000256" key="12">
    <source>
        <dbReference type="ARBA" id="ARBA00023180"/>
    </source>
</evidence>
<keyword evidence="11" id="KW-0675">Receptor</keyword>
<keyword evidence="7 20" id="KW-1133">Transmembrane helix</keyword>
<evidence type="ECO:0000256" key="2">
    <source>
        <dbReference type="ARBA" id="ARBA00022679"/>
    </source>
</evidence>
<feature type="binding site" evidence="16">
    <location>
        <begin position="895"/>
        <end position="902"/>
    </location>
    <ligand>
        <name>ATP</name>
        <dbReference type="ChEBI" id="CHEBI:30616"/>
    </ligand>
</feature>
<dbReference type="InterPro" id="IPR013783">
    <property type="entry name" value="Ig-like_fold"/>
</dbReference>
<dbReference type="Gene3D" id="1.10.510.10">
    <property type="entry name" value="Transferase(Phosphotransferase) domain 1"/>
    <property type="match status" value="1"/>
</dbReference>
<feature type="transmembrane region" description="Helical" evidence="20">
    <location>
        <begin position="811"/>
        <end position="834"/>
    </location>
</feature>
<evidence type="ECO:0000256" key="17">
    <source>
        <dbReference type="PIRSR" id="PIRSR000615-3"/>
    </source>
</evidence>
<evidence type="ECO:0000259" key="22">
    <source>
        <dbReference type="PROSITE" id="PS50835"/>
    </source>
</evidence>
<dbReference type="PROSITE" id="PS00107">
    <property type="entry name" value="PROTEIN_KINASE_ATP"/>
    <property type="match status" value="1"/>
</dbReference>
<keyword evidence="6 16" id="KW-0067">ATP-binding</keyword>
<feature type="binding site" evidence="17">
    <location>
        <position position="1148"/>
    </location>
    <ligand>
        <name>Mg(2+)</name>
        <dbReference type="ChEBI" id="CHEBI:18420"/>
    </ligand>
</feature>
<evidence type="ECO:0000256" key="15">
    <source>
        <dbReference type="PIRSR" id="PIRSR000615-1"/>
    </source>
</evidence>
<keyword evidence="9" id="KW-0829">Tyrosine-protein kinase</keyword>
<evidence type="ECO:0008006" key="25">
    <source>
        <dbReference type="Google" id="ProtNLM"/>
    </source>
</evidence>
<protein>
    <recommendedName>
        <fullName evidence="25">Vascular endothelial growth factor receptor 1</fullName>
    </recommendedName>
</protein>
<comment type="catalytic activity">
    <reaction evidence="14">
        <text>L-tyrosyl-[protein] + ATP = O-phospho-L-tyrosyl-[protein] + ADP + H(+)</text>
        <dbReference type="Rhea" id="RHEA:10596"/>
        <dbReference type="Rhea" id="RHEA-COMP:10136"/>
        <dbReference type="Rhea" id="RHEA-COMP:20101"/>
        <dbReference type="ChEBI" id="CHEBI:15378"/>
        <dbReference type="ChEBI" id="CHEBI:30616"/>
        <dbReference type="ChEBI" id="CHEBI:46858"/>
        <dbReference type="ChEBI" id="CHEBI:61978"/>
        <dbReference type="ChEBI" id="CHEBI:456216"/>
        <dbReference type="EC" id="2.7.10.1"/>
    </reaction>
</comment>
<evidence type="ECO:0000256" key="6">
    <source>
        <dbReference type="ARBA" id="ARBA00022840"/>
    </source>
</evidence>
<reference evidence="23" key="1">
    <citation type="submission" date="2023-10" db="EMBL/GenBank/DDBJ databases">
        <title>Genome assemblies of two species of porcelain crab, Petrolisthes cinctipes and Petrolisthes manimaculis (Anomura: Porcellanidae).</title>
        <authorList>
            <person name="Angst P."/>
        </authorList>
    </citation>
    <scope>NUCLEOTIDE SEQUENCE</scope>
    <source>
        <strain evidence="23">PB745_01</strain>
        <tissue evidence="23">Gill</tissue>
    </source>
</reference>
<dbReference type="CDD" id="cd00096">
    <property type="entry name" value="Ig"/>
    <property type="match status" value="1"/>
</dbReference>
<keyword evidence="3 20" id="KW-0812">Transmembrane</keyword>
<dbReference type="GO" id="GO:0004714">
    <property type="term" value="F:transmembrane receptor protein tyrosine kinase activity"/>
    <property type="evidence" value="ECO:0007669"/>
    <property type="project" value="UniProtKB-EC"/>
</dbReference>
<dbReference type="GO" id="GO:0005524">
    <property type="term" value="F:ATP binding"/>
    <property type="evidence" value="ECO:0007669"/>
    <property type="project" value="UniProtKB-UniRule"/>
</dbReference>
<keyword evidence="10" id="KW-1015">Disulfide bond</keyword>
<proteinExistence type="predicted"/>
<keyword evidence="24" id="KW-1185">Reference proteome</keyword>
<dbReference type="Pfam" id="PF13927">
    <property type="entry name" value="Ig_3"/>
    <property type="match status" value="1"/>
</dbReference>
<dbReference type="PANTHER" id="PTHR24416">
    <property type="entry name" value="TYROSINE-PROTEIN KINASE RECEPTOR"/>
    <property type="match status" value="1"/>
</dbReference>
<sequence length="1516" mass="171385">MMEDGRKRVAGSVKDKYSSVGWLFLLSVILASPTLALGSDTIEIPNRRNGSVIIQTGDPLHLTCRADLNVTWCSDYLDLTQANLTSSSQEKHPKPFVSNLIVPKVNVMDVGCLVCAVTCDVQDWTYRCQPGRNDSVYLYVKDEHHPLVNDIGKNDYSISATRNIPFMVPCKPTSPDIITKLTDGYDNVISTVHFDPFYGYKVTKNRTGHLKFFEVSVFPAGVQVPSPGVSILGAWQRNPLARDDDQVHYDVVEGQNITLVCHVDRKLWNLYSNLMWSKPEHLIGETAAITRHNTTPDINSTHLHRFYNITEVVRDTDAGEYSCYTLIKPNISAPSVIDLNVVEKDMEYIDMEIPQPILTHCQNKHHTTTTTTPPPTPYYCQGPVMWQVLYRAHPRPLFEWYRENSEGNEEVLASFKDKPQGRNGYEMKNNPYNGTLNLHIHWPKTTDIGEHKVKATIGDNFMVRNSSFYLEMPVSPENMKIELPNQQIFKKGERFKIICEASGYPVPEVSLFFQACSNKNDCHDFVLQNDSSVIKNNIIKREDRTMTSVTRESTWIVLVQQPGYYRCYADNIHGKNMTHPLLLIVTEDKTRARISLEVTREGHTSVVSDNEKVVVVDGDNVTLKCWVNKMLATSPYPHWEPFTSPAHPGIERGQVDVIDPKESSTNFSYTSKIDISSRIRQKADFNLTCSEGSDTTTVHIIIQPEVAPVWDVTKTPMQPEYHLSINQDLNLTCSALGTPPPLITWYKDNKKLIKGMKTQGQRHMEIIGDQNQTLSLKFMQTDTSGTYSCKAENRVQSVKNQTHIYVKDHNATFSIVFISVLIIIIFVFIGFLALKIYKDRKHKLDLQLKEQQMFNEGDPASLNPQITVDQQAELLPYNSKYEVPRDSIILEELLGAGAFGRVYRATALNLLPGHSRTTVAVKMIKSRTDSIQLKALRSEVKIMIHIGRHVNIVNLLGAHSKDLASKGELMLLVEYCRYGNILDYMHRHRKEFVNQINEEDKIDPSITEQGPRAKIRGGTSQGTTTYSHLSITPYSVHYSAGNSLLDSNNSEHELLSPGASSFHFMGTNSTISSTYNHHHLQSDMTTVTYVPREGSVGDSDAYMACRLATRVSPRLCTMELLRWAYQIAKGMEYLSFRKVLHGDLAARNILLAENSIVKISDFGLSRDIYKSKNYKKKNDGLVPVKWVALESLQEGVFSTQSDVWSFGVVMWEIFSLGKVPYPGVEVDDIFVTKLEAGLKLDQPKYSTRELYRLMVECWNHNPMERPSFSNLQISLGDILGEAEKQYFLELNRPYCDDKPDSQFLDMLQSQDYAAKVQQTYLDEEENENMFLPMEGFDNFVNIPPEGKGSGICQTTNSPNHQSSAQSNPSCYLVMSPSKQDHKTVFTFDREQQDSIFSPSQCMGEVSGGRDKCDSVNRDNNFYLKMDSGSKIANTDHPDTTSTQQNAPNNLIDPLFVTSHSSPSQVLTKQQVEADDDLHPSTSCMQNNPNYSIMKDCSQKTGDVKDASPVYQNITCL</sequence>
<dbReference type="Pfam" id="PF07714">
    <property type="entry name" value="PK_Tyr_Ser-Thr"/>
    <property type="match status" value="1"/>
</dbReference>
<keyword evidence="12" id="KW-0325">Glycoprotein</keyword>
<dbReference type="InterPro" id="IPR008266">
    <property type="entry name" value="Tyr_kinase_AS"/>
</dbReference>
<dbReference type="GO" id="GO:0043235">
    <property type="term" value="C:receptor complex"/>
    <property type="evidence" value="ECO:0007669"/>
    <property type="project" value="TreeGrafter"/>
</dbReference>
<name>A0AAE1EV93_PETCI</name>
<dbReference type="PROSITE" id="PS50835">
    <property type="entry name" value="IG_LIKE"/>
    <property type="match status" value="3"/>
</dbReference>
<evidence type="ECO:0000256" key="5">
    <source>
        <dbReference type="ARBA" id="ARBA00022777"/>
    </source>
</evidence>
<feature type="binding site" evidence="17">
    <location>
        <position position="1161"/>
    </location>
    <ligand>
        <name>Mg(2+)</name>
        <dbReference type="ChEBI" id="CHEBI:18420"/>
    </ligand>
</feature>